<keyword evidence="5" id="KW-0966">Cell projection</keyword>
<dbReference type="AlphaFoldDB" id="A0A8S3IHP1"/>
<gene>
    <name evidence="7" type="ORF">SMN809_LOCUS74951</name>
</gene>
<dbReference type="InterPro" id="IPR040193">
    <property type="entry name" value="EFHC1/EFHC2/EFHB"/>
</dbReference>
<accession>A0A8S3IHP1</accession>
<feature type="domain" description="DM10" evidence="6">
    <location>
        <begin position="74"/>
        <end position="144"/>
    </location>
</feature>
<evidence type="ECO:0000256" key="2">
    <source>
        <dbReference type="ARBA" id="ARBA00022490"/>
    </source>
</evidence>
<reference evidence="7" key="1">
    <citation type="submission" date="2021-02" db="EMBL/GenBank/DDBJ databases">
        <authorList>
            <person name="Nowell W R."/>
        </authorList>
    </citation>
    <scope>NUCLEOTIDE SEQUENCE</scope>
</reference>
<evidence type="ECO:0000256" key="4">
    <source>
        <dbReference type="ARBA" id="ARBA00023212"/>
    </source>
</evidence>
<comment type="subcellular location">
    <subcellularLocation>
        <location evidence="1">Cytoplasm</location>
        <location evidence="1">Cytoskeleton</location>
        <location evidence="1">Cilium axoneme</location>
    </subcellularLocation>
</comment>
<comment type="caution">
    <text evidence="7">The sequence shown here is derived from an EMBL/GenBank/DDBJ whole genome shotgun (WGS) entry which is preliminary data.</text>
</comment>
<dbReference type="SMART" id="SM00676">
    <property type="entry name" value="DM10"/>
    <property type="match status" value="1"/>
</dbReference>
<evidence type="ECO:0000256" key="3">
    <source>
        <dbReference type="ARBA" id="ARBA00022737"/>
    </source>
</evidence>
<dbReference type="InterPro" id="IPR006602">
    <property type="entry name" value="DM10_dom"/>
</dbReference>
<evidence type="ECO:0000256" key="1">
    <source>
        <dbReference type="ARBA" id="ARBA00004430"/>
    </source>
</evidence>
<dbReference type="GO" id="GO:0005874">
    <property type="term" value="C:microtubule"/>
    <property type="evidence" value="ECO:0007669"/>
    <property type="project" value="TreeGrafter"/>
</dbReference>
<evidence type="ECO:0000313" key="8">
    <source>
        <dbReference type="Proteomes" id="UP000676336"/>
    </source>
</evidence>
<dbReference type="PANTHER" id="PTHR12086:SF11">
    <property type="entry name" value="EF-HAND DOMAIN-CONTAINING FAMILY MEMBER C2"/>
    <property type="match status" value="1"/>
</dbReference>
<dbReference type="GO" id="GO:0010975">
    <property type="term" value="P:regulation of neuron projection development"/>
    <property type="evidence" value="ECO:0007669"/>
    <property type="project" value="TreeGrafter"/>
</dbReference>
<dbReference type="Pfam" id="PF06565">
    <property type="entry name" value="DM10_dom"/>
    <property type="match status" value="1"/>
</dbReference>
<sequence>MALPFLPGNTFERKIGKDKYHLTHQFDKYNGVGMLTGNKLGVGGVPLAGEDLRPQNSVYPRGEGPDRPAWLAFDKQVLCFDAYFQESITERREEQYRIRKCRVYFYPEDDTVQVVEQRQNNVGFPQGTILKRHRVPLPTPNDDR</sequence>
<dbReference type="FunFam" id="2.30.29.170:FF:000004">
    <property type="entry name" value="EF-hand domain containing 2"/>
    <property type="match status" value="1"/>
</dbReference>
<organism evidence="7 8">
    <name type="scientific">Rotaria magnacalcarata</name>
    <dbReference type="NCBI Taxonomy" id="392030"/>
    <lineage>
        <taxon>Eukaryota</taxon>
        <taxon>Metazoa</taxon>
        <taxon>Spiralia</taxon>
        <taxon>Gnathifera</taxon>
        <taxon>Rotifera</taxon>
        <taxon>Eurotatoria</taxon>
        <taxon>Bdelloidea</taxon>
        <taxon>Philodinida</taxon>
        <taxon>Philodinidae</taxon>
        <taxon>Rotaria</taxon>
    </lineage>
</organism>
<evidence type="ECO:0000256" key="5">
    <source>
        <dbReference type="ARBA" id="ARBA00023273"/>
    </source>
</evidence>
<keyword evidence="2" id="KW-0963">Cytoplasm</keyword>
<name>A0A8S3IHP1_9BILA</name>
<dbReference type="PROSITE" id="PS51336">
    <property type="entry name" value="DM10"/>
    <property type="match status" value="1"/>
</dbReference>
<evidence type="ECO:0000259" key="6">
    <source>
        <dbReference type="PROSITE" id="PS51336"/>
    </source>
</evidence>
<dbReference type="Gene3D" id="2.30.29.170">
    <property type="match status" value="1"/>
</dbReference>
<keyword evidence="4" id="KW-0206">Cytoskeleton</keyword>
<evidence type="ECO:0000313" key="7">
    <source>
        <dbReference type="EMBL" id="CAF5198976.1"/>
    </source>
</evidence>
<dbReference type="PANTHER" id="PTHR12086">
    <property type="entry name" value="EF-HAND DOMAIN C-TERMINAL CONTAINING PROTEIN"/>
    <property type="match status" value="1"/>
</dbReference>
<protein>
    <recommendedName>
        <fullName evidence="6">DM10 domain-containing protein</fullName>
    </recommendedName>
</protein>
<feature type="non-terminal residue" evidence="7">
    <location>
        <position position="144"/>
    </location>
</feature>
<proteinExistence type="predicted"/>
<dbReference type="GO" id="GO:0005930">
    <property type="term" value="C:axoneme"/>
    <property type="evidence" value="ECO:0007669"/>
    <property type="project" value="UniProtKB-SubCell"/>
</dbReference>
<dbReference type="EMBL" id="CAJOBI010331339">
    <property type="protein sequence ID" value="CAF5198976.1"/>
    <property type="molecule type" value="Genomic_DNA"/>
</dbReference>
<keyword evidence="3" id="KW-0677">Repeat</keyword>
<dbReference type="Proteomes" id="UP000676336">
    <property type="component" value="Unassembled WGS sequence"/>
</dbReference>